<feature type="transmembrane region" description="Helical" evidence="2">
    <location>
        <begin position="100"/>
        <end position="118"/>
    </location>
</feature>
<proteinExistence type="predicted"/>
<reference evidence="3 4" key="1">
    <citation type="submission" date="2024-09" db="EMBL/GenBank/DDBJ databases">
        <title>Chromosome-scale assembly of Riccia fluitans.</title>
        <authorList>
            <person name="Paukszto L."/>
            <person name="Sawicki J."/>
            <person name="Karawczyk K."/>
            <person name="Piernik-Szablinska J."/>
            <person name="Szczecinska M."/>
            <person name="Mazdziarz M."/>
        </authorList>
    </citation>
    <scope>NUCLEOTIDE SEQUENCE [LARGE SCALE GENOMIC DNA]</scope>
    <source>
        <strain evidence="3">Rf_01</strain>
        <tissue evidence="3">Aerial parts of the thallus</tissue>
    </source>
</reference>
<sequence length="233" mass="25411">MGPGLSWKMFLGPGLLMGLKFANVDYQRPENLIFVRVFYAISQVFLFGVCAFIGLSIRNRGDDKKTLKLVTPPSPMSPGEQPTETKVTFKEYDMGELQKLVKNFILGAAITVGIHVYMQVVPALLLQIVAQPITLIDHPLFALYILNKDPAQDSKLKRPFPDNSPGGRIAAMKEAQKQQELPGQQSQSSTPALVDGGSTSLEESSDTAVGGNAQTSVSRAERRSTRPSTTTED</sequence>
<dbReference type="AlphaFoldDB" id="A0ABD1ZJK6"/>
<dbReference type="EMBL" id="JBHFFA010000001">
    <property type="protein sequence ID" value="KAL2651629.1"/>
    <property type="molecule type" value="Genomic_DNA"/>
</dbReference>
<keyword evidence="2" id="KW-1133">Transmembrane helix</keyword>
<name>A0ABD1ZJK6_9MARC</name>
<evidence type="ECO:0000313" key="4">
    <source>
        <dbReference type="Proteomes" id="UP001605036"/>
    </source>
</evidence>
<dbReference type="PANTHER" id="PTHR28112:SF1">
    <property type="entry name" value="SRP-INDEPENDENT TARGETING PROTEIN 3"/>
    <property type="match status" value="1"/>
</dbReference>
<protein>
    <submittedName>
        <fullName evidence="3">Uncharacterized protein</fullName>
    </submittedName>
</protein>
<keyword evidence="4" id="KW-1185">Reference proteome</keyword>
<dbReference type="PANTHER" id="PTHR28112">
    <property type="entry name" value="SRP-INDEPENDENT TARGETING PROTEIN 3"/>
    <property type="match status" value="1"/>
</dbReference>
<evidence type="ECO:0000256" key="2">
    <source>
        <dbReference type="SAM" id="Phobius"/>
    </source>
</evidence>
<feature type="transmembrane region" description="Helical" evidence="2">
    <location>
        <begin position="33"/>
        <end position="55"/>
    </location>
</feature>
<keyword evidence="2" id="KW-0472">Membrane</keyword>
<keyword evidence="2" id="KW-0812">Transmembrane</keyword>
<feature type="compositionally biased region" description="Polar residues" evidence="1">
    <location>
        <begin position="178"/>
        <end position="202"/>
    </location>
</feature>
<accession>A0ABD1ZJK6</accession>
<gene>
    <name evidence="3" type="ORF">R1flu_019757</name>
</gene>
<comment type="caution">
    <text evidence="3">The sequence shown here is derived from an EMBL/GenBank/DDBJ whole genome shotgun (WGS) entry which is preliminary data.</text>
</comment>
<dbReference type="Pfam" id="PF10032">
    <property type="entry name" value="Pho88"/>
    <property type="match status" value="1"/>
</dbReference>
<evidence type="ECO:0000313" key="3">
    <source>
        <dbReference type="EMBL" id="KAL2651629.1"/>
    </source>
</evidence>
<dbReference type="InterPro" id="IPR012098">
    <property type="entry name" value="SND3_fun"/>
</dbReference>
<feature type="region of interest" description="Disordered" evidence="1">
    <location>
        <begin position="153"/>
        <end position="233"/>
    </location>
</feature>
<dbReference type="Proteomes" id="UP001605036">
    <property type="component" value="Unassembled WGS sequence"/>
</dbReference>
<evidence type="ECO:0000256" key="1">
    <source>
        <dbReference type="SAM" id="MobiDB-lite"/>
    </source>
</evidence>
<organism evidence="3 4">
    <name type="scientific">Riccia fluitans</name>
    <dbReference type="NCBI Taxonomy" id="41844"/>
    <lineage>
        <taxon>Eukaryota</taxon>
        <taxon>Viridiplantae</taxon>
        <taxon>Streptophyta</taxon>
        <taxon>Embryophyta</taxon>
        <taxon>Marchantiophyta</taxon>
        <taxon>Marchantiopsida</taxon>
        <taxon>Marchantiidae</taxon>
        <taxon>Marchantiales</taxon>
        <taxon>Ricciaceae</taxon>
        <taxon>Riccia</taxon>
    </lineage>
</organism>